<feature type="non-terminal residue" evidence="4">
    <location>
        <position position="1"/>
    </location>
</feature>
<evidence type="ECO:0000259" key="3">
    <source>
        <dbReference type="Pfam" id="PF05598"/>
    </source>
</evidence>
<dbReference type="OrthoDB" id="9774608at2"/>
<dbReference type="PANTHER" id="PTHR33408:SF4">
    <property type="entry name" value="TRANSPOSASE DDE DOMAIN-CONTAINING PROTEIN"/>
    <property type="match status" value="1"/>
</dbReference>
<dbReference type="Pfam" id="PF01609">
    <property type="entry name" value="DDE_Tnp_1"/>
    <property type="match status" value="1"/>
</dbReference>
<dbReference type="InterPro" id="IPR002559">
    <property type="entry name" value="Transposase_11"/>
</dbReference>
<dbReference type="GO" id="GO:0003677">
    <property type="term" value="F:DNA binding"/>
    <property type="evidence" value="ECO:0007669"/>
    <property type="project" value="InterPro"/>
</dbReference>
<evidence type="ECO:0000313" key="4">
    <source>
        <dbReference type="EMBL" id="MXQ14933.1"/>
    </source>
</evidence>
<evidence type="ECO:0000313" key="5">
    <source>
        <dbReference type="Proteomes" id="UP000436483"/>
    </source>
</evidence>
<dbReference type="GO" id="GO:0006313">
    <property type="term" value="P:DNA transposition"/>
    <property type="evidence" value="ECO:0007669"/>
    <property type="project" value="InterPro"/>
</dbReference>
<comment type="caution">
    <text evidence="4">The sequence shown here is derived from an EMBL/GenBank/DDBJ whole genome shotgun (WGS) entry which is preliminary data.</text>
</comment>
<dbReference type="Pfam" id="PF05598">
    <property type="entry name" value="DUF772"/>
    <property type="match status" value="1"/>
</dbReference>
<protein>
    <submittedName>
        <fullName evidence="4">Transposase</fullName>
    </submittedName>
</protein>
<reference evidence="4 5" key="2">
    <citation type="submission" date="2020-01" db="EMBL/GenBank/DDBJ databases">
        <title>Microvirga sp. nov., an arsenate reduction bacterium isolated from Tibet hotspring sediments.</title>
        <authorList>
            <person name="Xian W.-D."/>
            <person name="Li W.-J."/>
        </authorList>
    </citation>
    <scope>NUCLEOTIDE SEQUENCE [LARGE SCALE GENOMIC DNA]</scope>
    <source>
        <strain evidence="4 5">KCTC 23863</strain>
    </source>
</reference>
<feature type="region of interest" description="Disordered" evidence="1">
    <location>
        <begin position="268"/>
        <end position="299"/>
    </location>
</feature>
<keyword evidence="5" id="KW-1185">Reference proteome</keyword>
<name>A0A7X3MX74_9HYPH</name>
<dbReference type="AlphaFoldDB" id="A0A7X3MX74"/>
<gene>
    <name evidence="4" type="ORF">GR328_26575</name>
</gene>
<evidence type="ECO:0000256" key="1">
    <source>
        <dbReference type="SAM" id="MobiDB-lite"/>
    </source>
</evidence>
<dbReference type="GO" id="GO:0004803">
    <property type="term" value="F:transposase activity"/>
    <property type="evidence" value="ECO:0007669"/>
    <property type="project" value="InterPro"/>
</dbReference>
<dbReference type="InterPro" id="IPR008490">
    <property type="entry name" value="Transposase_InsH_N"/>
</dbReference>
<dbReference type="EMBL" id="WURB01000081">
    <property type="protein sequence ID" value="MXQ14933.1"/>
    <property type="molecule type" value="Genomic_DNA"/>
</dbReference>
<sequence length="299" mass="33575">MRMLIVGYCYGIRSERKLCEEVSRHLAYRWFRRLDLDDAAPDHSTFSRNRHGRFRDSDLLRLVFERVVGICLAAGLIKGEGFAVDASVIEADASRYHGLEPEKIDNEHAIIVDVEPPPARTFEVRSTATMLERTQVRIGLKPKKLAADTAYGTGRLLGWLVGQAIEPHIPVWDKGSRDDGTFGRSDFILAPGLDQYTCPAGKILRQFRRNYSVARRIQEEARDQARLVAGTPQFATSRNERKKVEMLFGHLKATLRFERMRLRGRTGARDEFHPGSHGPKPPTHGSVDSGNGRLSGVAG</sequence>
<accession>A0A7X3MX74</accession>
<proteinExistence type="predicted"/>
<feature type="domain" description="Transposase IS4-like" evidence="2">
    <location>
        <begin position="104"/>
        <end position="270"/>
    </location>
</feature>
<organism evidence="4 5">
    <name type="scientific">Microvirga makkahensis</name>
    <dbReference type="NCBI Taxonomy" id="1128670"/>
    <lineage>
        <taxon>Bacteria</taxon>
        <taxon>Pseudomonadati</taxon>
        <taxon>Pseudomonadota</taxon>
        <taxon>Alphaproteobacteria</taxon>
        <taxon>Hyphomicrobiales</taxon>
        <taxon>Methylobacteriaceae</taxon>
        <taxon>Microvirga</taxon>
    </lineage>
</organism>
<dbReference type="Proteomes" id="UP000436483">
    <property type="component" value="Unassembled WGS sequence"/>
</dbReference>
<feature type="domain" description="Transposase InsH N-terminal" evidence="3">
    <location>
        <begin position="2"/>
        <end position="51"/>
    </location>
</feature>
<dbReference type="PANTHER" id="PTHR33408">
    <property type="entry name" value="TRANSPOSASE"/>
    <property type="match status" value="1"/>
</dbReference>
<evidence type="ECO:0000259" key="2">
    <source>
        <dbReference type="Pfam" id="PF01609"/>
    </source>
</evidence>
<reference evidence="4 5" key="1">
    <citation type="submission" date="2019-12" db="EMBL/GenBank/DDBJ databases">
        <authorList>
            <person name="Yuan C.-G."/>
        </authorList>
    </citation>
    <scope>NUCLEOTIDE SEQUENCE [LARGE SCALE GENOMIC DNA]</scope>
    <source>
        <strain evidence="4 5">KCTC 23863</strain>
    </source>
</reference>